<proteinExistence type="predicted"/>
<sequence length="235" mass="27087">MIVLVSTQLFGQEVEGYVYDADGRVSGIRIENLSHDRIEVSNSNGYFRIEAKIGDTIQFTSIAYELYELIVNQKQLERKTVVELKISSLDEVKVTGYKSSKTDVQNLDKNLTTQIRKDAKKHPELYQPSNGNIGNILRLIFSAFKSDKPPEKATSYLGFEDFEALFLKDININERFLVEELHIAEDKQELFFDFLASKQLDASFLKSENRLDLIDKLYTFAEDYKEFILSSDPRN</sequence>
<dbReference type="SUPFAM" id="SSF49464">
    <property type="entry name" value="Carboxypeptidase regulatory domain-like"/>
    <property type="match status" value="1"/>
</dbReference>
<organism evidence="1 2">
    <name type="scientific">Psychroflexus longus</name>
    <dbReference type="NCBI Taxonomy" id="2873596"/>
    <lineage>
        <taxon>Bacteria</taxon>
        <taxon>Pseudomonadati</taxon>
        <taxon>Bacteroidota</taxon>
        <taxon>Flavobacteriia</taxon>
        <taxon>Flavobacteriales</taxon>
        <taxon>Flavobacteriaceae</taxon>
        <taxon>Psychroflexus</taxon>
    </lineage>
</organism>
<name>A0ABS7XG30_9FLAO</name>
<protein>
    <recommendedName>
        <fullName evidence="3">CarboxypepD_reg-like domain-containing protein</fullName>
    </recommendedName>
</protein>
<dbReference type="Proteomes" id="UP001199314">
    <property type="component" value="Unassembled WGS sequence"/>
</dbReference>
<keyword evidence="2" id="KW-1185">Reference proteome</keyword>
<gene>
    <name evidence="1" type="ORF">LB452_03165</name>
</gene>
<dbReference type="EMBL" id="JAIQZE010000002">
    <property type="protein sequence ID" value="MBZ9777914.1"/>
    <property type="molecule type" value="Genomic_DNA"/>
</dbReference>
<comment type="caution">
    <text evidence="1">The sequence shown here is derived from an EMBL/GenBank/DDBJ whole genome shotgun (WGS) entry which is preliminary data.</text>
</comment>
<accession>A0ABS7XG30</accession>
<dbReference type="InterPro" id="IPR008969">
    <property type="entry name" value="CarboxyPept-like_regulatory"/>
</dbReference>
<evidence type="ECO:0008006" key="3">
    <source>
        <dbReference type="Google" id="ProtNLM"/>
    </source>
</evidence>
<evidence type="ECO:0000313" key="1">
    <source>
        <dbReference type="EMBL" id="MBZ9777914.1"/>
    </source>
</evidence>
<reference evidence="2" key="1">
    <citation type="submission" date="2023-07" db="EMBL/GenBank/DDBJ databases">
        <title>Novel species isolated from saline lakes on Tibetan Plateau.</title>
        <authorList>
            <person name="Lu H."/>
        </authorList>
    </citation>
    <scope>NUCLEOTIDE SEQUENCE [LARGE SCALE GENOMIC DNA]</scope>
    <source>
        <strain evidence="2">CAK8W</strain>
    </source>
</reference>
<evidence type="ECO:0000313" key="2">
    <source>
        <dbReference type="Proteomes" id="UP001199314"/>
    </source>
</evidence>
<dbReference type="RefSeq" id="WP_224460272.1">
    <property type="nucleotide sequence ID" value="NZ_JAIQZE010000002.1"/>
</dbReference>